<keyword evidence="1" id="KW-0812">Transmembrane</keyword>
<gene>
    <name evidence="2" type="ORF">FR932_13775</name>
</gene>
<dbReference type="Proteomes" id="UP000327424">
    <property type="component" value="Chromosome"/>
</dbReference>
<evidence type="ECO:0000256" key="1">
    <source>
        <dbReference type="SAM" id="Phobius"/>
    </source>
</evidence>
<evidence type="ECO:0000313" key="3">
    <source>
        <dbReference type="Proteomes" id="UP000327424"/>
    </source>
</evidence>
<protein>
    <recommendedName>
        <fullName evidence="4">Prepilin-type N-terminal cleavage/methylation domain-containing protein</fullName>
    </recommendedName>
</protein>
<name>A0A5J6WL52_MORMI</name>
<dbReference type="RefSeq" id="WP_019441481.1">
    <property type="nucleotide sequence ID" value="NZ_ALOE01000019.1"/>
</dbReference>
<evidence type="ECO:0000313" key="2">
    <source>
        <dbReference type="EMBL" id="QFI38843.1"/>
    </source>
</evidence>
<dbReference type="EMBL" id="CP044399">
    <property type="protein sequence ID" value="QFI38843.1"/>
    <property type="molecule type" value="Genomic_DNA"/>
</dbReference>
<dbReference type="AlphaFoldDB" id="A0A5J6WL52"/>
<keyword evidence="3" id="KW-1185">Reference proteome</keyword>
<feature type="transmembrane region" description="Helical" evidence="1">
    <location>
        <begin position="20"/>
        <end position="40"/>
    </location>
</feature>
<proteinExistence type="predicted"/>
<dbReference type="KEGG" id="mmaa:FR932_13775"/>
<keyword evidence="1" id="KW-0472">Membrane</keyword>
<accession>A0A5J6WL52</accession>
<keyword evidence="1" id="KW-1133">Transmembrane helix</keyword>
<evidence type="ECO:0008006" key="4">
    <source>
        <dbReference type="Google" id="ProtNLM"/>
    </source>
</evidence>
<sequence>MHHVNAVLPLQRGGRGYGLVELMISISLAAMIFTGAWDILANQQFYNTRTEQYYLVQHEAKNLLTVMQRELNRAGFNADADVVNPFVYVDPRDNSPVIFRLNSNQDCITYRYDRNADGIFHQEDFGFRLHHAGLQLRKGSNVNCDGGLGWETISQAENIEITQLRFSVMSKTVSPVIVKGIITITLRIRHRQFTDMALDFSRNGSVRVLL</sequence>
<dbReference type="OrthoDB" id="5296662at2"/>
<organism evidence="2 3">
    <name type="scientific">Moritella marina ATCC 15381</name>
    <dbReference type="NCBI Taxonomy" id="1202962"/>
    <lineage>
        <taxon>Bacteria</taxon>
        <taxon>Pseudomonadati</taxon>
        <taxon>Pseudomonadota</taxon>
        <taxon>Gammaproteobacteria</taxon>
        <taxon>Alteromonadales</taxon>
        <taxon>Moritellaceae</taxon>
        <taxon>Moritella</taxon>
    </lineage>
</organism>
<reference evidence="2 3" key="1">
    <citation type="submission" date="2019-09" db="EMBL/GenBank/DDBJ databases">
        <title>Hybrid Assembly of the complete Genome of the Deep-Sea Bacterium Moritella marina from long Nanopore and Illumina reads.</title>
        <authorList>
            <person name="Magin S."/>
            <person name="Georgoulis A."/>
            <person name="Papadimitriou K."/>
            <person name="Iliakis G."/>
            <person name="Vorgias C.E."/>
        </authorList>
    </citation>
    <scope>NUCLEOTIDE SEQUENCE [LARGE SCALE GENOMIC DNA]</scope>
    <source>
        <strain evidence="2 3">MP-1</strain>
    </source>
</reference>